<dbReference type="InterPro" id="IPR016181">
    <property type="entry name" value="Acyl_CoA_acyltransferase"/>
</dbReference>
<dbReference type="CDD" id="cd04301">
    <property type="entry name" value="NAT_SF"/>
    <property type="match status" value="1"/>
</dbReference>
<dbReference type="Gene3D" id="3.40.630.30">
    <property type="match status" value="1"/>
</dbReference>
<evidence type="ECO:0000313" key="3">
    <source>
        <dbReference type="EMBL" id="AJH00975.1"/>
    </source>
</evidence>
<dbReference type="Pfam" id="PF00583">
    <property type="entry name" value="Acetyltransf_1"/>
    <property type="match status" value="1"/>
</dbReference>
<name>A0A0B5QF82_CLOBE</name>
<dbReference type="PROSITE" id="PS51186">
    <property type="entry name" value="GNAT"/>
    <property type="match status" value="1"/>
</dbReference>
<dbReference type="PANTHER" id="PTHR43877">
    <property type="entry name" value="AMINOALKYLPHOSPHONATE N-ACETYLTRANSFERASE-RELATED-RELATED"/>
    <property type="match status" value="1"/>
</dbReference>
<dbReference type="SUPFAM" id="SSF55729">
    <property type="entry name" value="Acyl-CoA N-acyltransferases (Nat)"/>
    <property type="match status" value="1"/>
</dbReference>
<gene>
    <name evidence="3" type="ORF">LF65_04435</name>
</gene>
<dbReference type="Proteomes" id="UP000031866">
    <property type="component" value="Chromosome"/>
</dbReference>
<organism evidence="3 4">
    <name type="scientific">Clostridium beijerinckii</name>
    <name type="common">Clostridium MP</name>
    <dbReference type="NCBI Taxonomy" id="1520"/>
    <lineage>
        <taxon>Bacteria</taxon>
        <taxon>Bacillati</taxon>
        <taxon>Bacillota</taxon>
        <taxon>Clostridia</taxon>
        <taxon>Eubacteriales</taxon>
        <taxon>Clostridiaceae</taxon>
        <taxon>Clostridium</taxon>
    </lineage>
</organism>
<protein>
    <submittedName>
        <fullName evidence="3">Acetyltransferase</fullName>
    </submittedName>
</protein>
<dbReference type="OrthoDB" id="67353at2"/>
<keyword evidence="2" id="KW-0012">Acyltransferase</keyword>
<evidence type="ECO:0000256" key="1">
    <source>
        <dbReference type="ARBA" id="ARBA00022679"/>
    </source>
</evidence>
<reference evidence="4" key="1">
    <citation type="submission" date="2014-12" db="EMBL/GenBank/DDBJ databases">
        <title>Genome sequence of Clostridium beijerinckii strain 59B.</title>
        <authorList>
            <person name="Little G.T."/>
            <person name="Minton N.P."/>
        </authorList>
    </citation>
    <scope>NUCLEOTIDE SEQUENCE [LARGE SCALE GENOMIC DNA]</scope>
    <source>
        <strain evidence="4">59B</strain>
    </source>
</reference>
<sequence>MKIIEKNPSDPDSIRLMDELSKELEFITGDSGRNSFNPEDVCVTRSLFVVAYDDNGEAVGCGGIRYINKDIAEVKRMFAKIKTMGVGSEILSYLELQAKKMGYSVIWLETRLINEQAVNFYKKRGYHQIQNYGKYNGNSKAICFEKKVI</sequence>
<dbReference type="PANTHER" id="PTHR43877:SF2">
    <property type="entry name" value="AMINOALKYLPHOSPHONATE N-ACETYLTRANSFERASE-RELATED"/>
    <property type="match status" value="1"/>
</dbReference>
<accession>A0A0B5QF82</accession>
<evidence type="ECO:0000256" key="2">
    <source>
        <dbReference type="ARBA" id="ARBA00023315"/>
    </source>
</evidence>
<dbReference type="InterPro" id="IPR000182">
    <property type="entry name" value="GNAT_dom"/>
</dbReference>
<keyword evidence="1 3" id="KW-0808">Transferase</keyword>
<dbReference type="EMBL" id="CP010086">
    <property type="protein sequence ID" value="AJH00975.1"/>
    <property type="molecule type" value="Genomic_DNA"/>
</dbReference>
<evidence type="ECO:0000313" key="4">
    <source>
        <dbReference type="Proteomes" id="UP000031866"/>
    </source>
</evidence>
<dbReference type="InterPro" id="IPR050832">
    <property type="entry name" value="Bact_Acetyltransf"/>
</dbReference>
<proteinExistence type="predicted"/>
<dbReference type="STRING" id="1520.LF65_04435"/>
<dbReference type="GO" id="GO:0016747">
    <property type="term" value="F:acyltransferase activity, transferring groups other than amino-acyl groups"/>
    <property type="evidence" value="ECO:0007669"/>
    <property type="project" value="InterPro"/>
</dbReference>
<dbReference type="AlphaFoldDB" id="A0A0B5QF82"/>
<dbReference type="KEGG" id="cbei:LF65_04435"/>
<dbReference type="RefSeq" id="WP_041899011.1">
    <property type="nucleotide sequence ID" value="NZ_CP010086.2"/>
</dbReference>